<comment type="caution">
    <text evidence="1">The sequence shown here is derived from an EMBL/GenBank/DDBJ whole genome shotgun (WGS) entry which is preliminary data.</text>
</comment>
<evidence type="ECO:0000313" key="2">
    <source>
        <dbReference type="Proteomes" id="UP000532311"/>
    </source>
</evidence>
<protein>
    <submittedName>
        <fullName evidence="1">Type I inositol 1,4,5-trisphosphate 5-phosphatase 2</fullName>
    </submittedName>
</protein>
<name>A0A8H6CXV8_9HYPO</name>
<proteinExistence type="predicted"/>
<evidence type="ECO:0000313" key="1">
    <source>
        <dbReference type="EMBL" id="KAF5696239.1"/>
    </source>
</evidence>
<gene>
    <name evidence="1" type="ORF">FGLOB1_13672</name>
</gene>
<dbReference type="Proteomes" id="UP000532311">
    <property type="component" value="Unassembled WGS sequence"/>
</dbReference>
<dbReference type="EMBL" id="JAAQPF010000881">
    <property type="protein sequence ID" value="KAF5696239.1"/>
    <property type="molecule type" value="Genomic_DNA"/>
</dbReference>
<organism evidence="1 2">
    <name type="scientific">Fusarium globosum</name>
    <dbReference type="NCBI Taxonomy" id="78864"/>
    <lineage>
        <taxon>Eukaryota</taxon>
        <taxon>Fungi</taxon>
        <taxon>Dikarya</taxon>
        <taxon>Ascomycota</taxon>
        <taxon>Pezizomycotina</taxon>
        <taxon>Sordariomycetes</taxon>
        <taxon>Hypocreomycetidae</taxon>
        <taxon>Hypocreales</taxon>
        <taxon>Nectriaceae</taxon>
        <taxon>Fusarium</taxon>
        <taxon>Fusarium fujikuroi species complex</taxon>
    </lineage>
</organism>
<sequence>MGSEIKETIWPDHPVPNKVKNLIHRFFELLDSQDSNVGDILADEIFAPDAHAQFGAQVFTGTEADLLFIAWVSMDLKNGEHVECEFVGRLQFEDAQGQKPKIKSYGIWADSSLLAKAIEKK</sequence>
<dbReference type="AlphaFoldDB" id="A0A8H6CXV8"/>
<accession>A0A8H6CXV8</accession>
<keyword evidence="2" id="KW-1185">Reference proteome</keyword>
<reference evidence="1 2" key="1">
    <citation type="submission" date="2020-05" db="EMBL/GenBank/DDBJ databases">
        <title>Identification and distribution of gene clusters putatively required for synthesis of sphingolipid metabolism inhibitors in phylogenetically diverse species of the filamentous fungus Fusarium.</title>
        <authorList>
            <person name="Kim H.-S."/>
            <person name="Busman M."/>
            <person name="Brown D.W."/>
            <person name="Divon H."/>
            <person name="Uhlig S."/>
            <person name="Proctor R.H."/>
        </authorList>
    </citation>
    <scope>NUCLEOTIDE SEQUENCE [LARGE SCALE GENOMIC DNA]</scope>
    <source>
        <strain evidence="1 2">NRRL 26131</strain>
    </source>
</reference>